<evidence type="ECO:0000313" key="2">
    <source>
        <dbReference type="EMBL" id="QHT02606.1"/>
    </source>
</evidence>
<name>A0A6C0CCY8_9ZZZZ</name>
<organism evidence="2">
    <name type="scientific">viral metagenome</name>
    <dbReference type="NCBI Taxonomy" id="1070528"/>
    <lineage>
        <taxon>unclassified sequences</taxon>
        <taxon>metagenomes</taxon>
        <taxon>organismal metagenomes</taxon>
    </lineage>
</organism>
<dbReference type="Gene3D" id="3.90.190.10">
    <property type="entry name" value="Protein tyrosine phosphatase superfamily"/>
    <property type="match status" value="1"/>
</dbReference>
<proteinExistence type="predicted"/>
<accession>A0A6C0CCY8</accession>
<protein>
    <recommendedName>
        <fullName evidence="1">Dual specificity phosphatase catalytic domain-containing protein</fullName>
    </recommendedName>
</protein>
<evidence type="ECO:0000259" key="1">
    <source>
        <dbReference type="Pfam" id="PF00782"/>
    </source>
</evidence>
<dbReference type="EMBL" id="MN739396">
    <property type="protein sequence ID" value="QHT02606.1"/>
    <property type="molecule type" value="Genomic_DNA"/>
</dbReference>
<feature type="domain" description="Dual specificity phosphatase catalytic" evidence="1">
    <location>
        <begin position="19"/>
        <end position="129"/>
    </location>
</feature>
<reference evidence="2" key="1">
    <citation type="journal article" date="2020" name="Nature">
        <title>Giant virus diversity and host interactions through global metagenomics.</title>
        <authorList>
            <person name="Schulz F."/>
            <person name="Roux S."/>
            <person name="Paez-Espino D."/>
            <person name="Jungbluth S."/>
            <person name="Walsh D.A."/>
            <person name="Denef V.J."/>
            <person name="McMahon K.D."/>
            <person name="Konstantinidis K.T."/>
            <person name="Eloe-Fadrosh E.A."/>
            <person name="Kyrpides N.C."/>
            <person name="Woyke T."/>
        </authorList>
    </citation>
    <scope>NUCLEOTIDE SEQUENCE</scope>
    <source>
        <strain evidence="2">GVMAG-M-3300020595-32</strain>
    </source>
</reference>
<sequence length="137" mass="15841">MLYTEVLSGLWIGDIDIMYNKKFIEDNQIKLIINCTIDYKFSEHKDVQNIRIPLPNNLYNSIDTIKQNKDKILNFIDSNLEDHHILICCVDGTNISPFIASLYLVKYGEIDKSEIKKIIQSKNKAVSMDFDLGLLDL</sequence>
<dbReference type="Pfam" id="PF00782">
    <property type="entry name" value="DSPc"/>
    <property type="match status" value="1"/>
</dbReference>
<dbReference type="SUPFAM" id="SSF52799">
    <property type="entry name" value="(Phosphotyrosine protein) phosphatases II"/>
    <property type="match status" value="1"/>
</dbReference>
<dbReference type="AlphaFoldDB" id="A0A6C0CCY8"/>
<dbReference type="InterPro" id="IPR029021">
    <property type="entry name" value="Prot-tyrosine_phosphatase-like"/>
</dbReference>
<dbReference type="InterPro" id="IPR000340">
    <property type="entry name" value="Dual-sp_phosphatase_cat-dom"/>
</dbReference>
<dbReference type="CDD" id="cd14498">
    <property type="entry name" value="DSP"/>
    <property type="match status" value="1"/>
</dbReference>